<evidence type="ECO:0000256" key="1">
    <source>
        <dbReference type="SAM" id="SignalP"/>
    </source>
</evidence>
<dbReference type="Pfam" id="PF09423">
    <property type="entry name" value="PhoD"/>
    <property type="match status" value="1"/>
</dbReference>
<dbReference type="EMBL" id="CP036526">
    <property type="protein sequence ID" value="QDT11815.1"/>
    <property type="molecule type" value="Genomic_DNA"/>
</dbReference>
<dbReference type="InterPro" id="IPR038607">
    <property type="entry name" value="PhoD-like_sf"/>
</dbReference>
<reference evidence="3 4" key="1">
    <citation type="submission" date="2019-02" db="EMBL/GenBank/DDBJ databases">
        <title>Deep-cultivation of Planctomycetes and their phenomic and genomic characterization uncovers novel biology.</title>
        <authorList>
            <person name="Wiegand S."/>
            <person name="Jogler M."/>
            <person name="Boedeker C."/>
            <person name="Pinto D."/>
            <person name="Vollmers J."/>
            <person name="Rivas-Marin E."/>
            <person name="Kohn T."/>
            <person name="Peeters S.H."/>
            <person name="Heuer A."/>
            <person name="Rast P."/>
            <person name="Oberbeckmann S."/>
            <person name="Bunk B."/>
            <person name="Jeske O."/>
            <person name="Meyerdierks A."/>
            <person name="Storesund J.E."/>
            <person name="Kallscheuer N."/>
            <person name="Luecker S."/>
            <person name="Lage O.M."/>
            <person name="Pohl T."/>
            <person name="Merkel B.J."/>
            <person name="Hornburger P."/>
            <person name="Mueller R.-W."/>
            <person name="Bruemmer F."/>
            <person name="Labrenz M."/>
            <person name="Spormann A.M."/>
            <person name="Op den Camp H."/>
            <person name="Overmann J."/>
            <person name="Amann R."/>
            <person name="Jetten M.S.M."/>
            <person name="Mascher T."/>
            <person name="Medema M.H."/>
            <person name="Devos D.P."/>
            <person name="Kaster A.-K."/>
            <person name="Ovreas L."/>
            <person name="Rohde M."/>
            <person name="Galperin M.Y."/>
            <person name="Jogler C."/>
        </authorList>
    </citation>
    <scope>NUCLEOTIDE SEQUENCE [LARGE SCALE GENOMIC DNA]</scope>
    <source>
        <strain evidence="3 4">K23_9</strain>
    </source>
</reference>
<feature type="chain" id="PRO_5022217620" evidence="1">
    <location>
        <begin position="24"/>
        <end position="350"/>
    </location>
</feature>
<dbReference type="Gene3D" id="3.60.21.70">
    <property type="entry name" value="PhoD-like phosphatase"/>
    <property type="match status" value="1"/>
</dbReference>
<evidence type="ECO:0000259" key="2">
    <source>
        <dbReference type="Pfam" id="PF09423"/>
    </source>
</evidence>
<accession>A0A517NXE6</accession>
<sequence length="350" mass="39785" precursor="true">MQYKTIKLWAVLAVALCHTSQVAGEEQQGKQRPISRVVFGSCIKQDQPTPIFFTMHAARPDLLLFTGDNIYADTNDMSVLRTKYEKLAANPDFRRLRQSCPVRATWDDHDFGINDGGADFAERSDSQKEFVRFWDLPAQSPIRQRPGVYDVSVFGPAGKRTQVIMLDTRYFRSKLKAGKPRVGGRYVPDDDDRKTMLGADQWKWLAEQLRQPAEVRLIVSSIQFAASSAGQECWANLPGERQRLIDLIRSTEAKGVVLMSGDRHWSEFSAITQDVPYPIYDVTCSSLNQLHKRGTPTENAFRVSETTYHRENFGVLTIAWDESDPAIQISIRDIEGTPRIEKDLRLSELQ</sequence>
<evidence type="ECO:0000313" key="3">
    <source>
        <dbReference type="EMBL" id="QDT11815.1"/>
    </source>
</evidence>
<dbReference type="GO" id="GO:0004035">
    <property type="term" value="F:alkaline phosphatase activity"/>
    <property type="evidence" value="ECO:0007669"/>
    <property type="project" value="UniProtKB-EC"/>
</dbReference>
<dbReference type="OrthoDB" id="9815670at2"/>
<feature type="domain" description="PhoD-like phosphatase metallophosphatase" evidence="2">
    <location>
        <begin position="50"/>
        <end position="274"/>
    </location>
</feature>
<keyword evidence="1" id="KW-0732">Signal</keyword>
<proteinExistence type="predicted"/>
<dbReference type="RefSeq" id="WP_145419585.1">
    <property type="nucleotide sequence ID" value="NZ_CP036526.1"/>
</dbReference>
<protein>
    <submittedName>
        <fullName evidence="3">Alkaline phosphatase D</fullName>
        <ecNumber evidence="3">3.1.3.1</ecNumber>
    </submittedName>
</protein>
<organism evidence="3 4">
    <name type="scientific">Stieleria marina</name>
    <dbReference type="NCBI Taxonomy" id="1930275"/>
    <lineage>
        <taxon>Bacteria</taxon>
        <taxon>Pseudomonadati</taxon>
        <taxon>Planctomycetota</taxon>
        <taxon>Planctomycetia</taxon>
        <taxon>Pirellulales</taxon>
        <taxon>Pirellulaceae</taxon>
        <taxon>Stieleria</taxon>
    </lineage>
</organism>
<keyword evidence="4" id="KW-1185">Reference proteome</keyword>
<dbReference type="InterPro" id="IPR018946">
    <property type="entry name" value="PhoD-like_MPP"/>
</dbReference>
<keyword evidence="3" id="KW-0378">Hydrolase</keyword>
<dbReference type="SUPFAM" id="SSF56300">
    <property type="entry name" value="Metallo-dependent phosphatases"/>
    <property type="match status" value="1"/>
</dbReference>
<gene>
    <name evidence="3" type="primary">phoD_2</name>
    <name evidence="3" type="ORF">K239x_38150</name>
</gene>
<dbReference type="PANTHER" id="PTHR33987:SF1">
    <property type="entry name" value="CALCINEURIN-LIKE METALLO-PHOSPHOESTERASE SUPERFAMILY PROTEIN"/>
    <property type="match status" value="1"/>
</dbReference>
<dbReference type="AlphaFoldDB" id="A0A517NXE6"/>
<feature type="signal peptide" evidence="1">
    <location>
        <begin position="1"/>
        <end position="23"/>
    </location>
</feature>
<dbReference type="Proteomes" id="UP000319817">
    <property type="component" value="Chromosome"/>
</dbReference>
<dbReference type="InterPro" id="IPR029052">
    <property type="entry name" value="Metallo-depent_PP-like"/>
</dbReference>
<name>A0A517NXE6_9BACT</name>
<dbReference type="EC" id="3.1.3.1" evidence="3"/>
<evidence type="ECO:0000313" key="4">
    <source>
        <dbReference type="Proteomes" id="UP000319817"/>
    </source>
</evidence>
<dbReference type="CDD" id="cd07389">
    <property type="entry name" value="MPP_PhoD"/>
    <property type="match status" value="1"/>
</dbReference>
<dbReference type="PANTHER" id="PTHR33987">
    <property type="entry name" value="CALCINEURIN-LIKE METALLO-PHOSPHOESTERASE SUPERFAMILY PROTEIN"/>
    <property type="match status" value="1"/>
</dbReference>